<dbReference type="PANTHER" id="PTHR38926:SF5">
    <property type="entry name" value="F-BOX AND LEUCINE-RICH REPEAT PROTEIN 6"/>
    <property type="match status" value="1"/>
</dbReference>
<organism evidence="2 3">
    <name type="scientific">Trametes coccinea (strain BRFM310)</name>
    <name type="common">Pycnoporus coccineus</name>
    <dbReference type="NCBI Taxonomy" id="1353009"/>
    <lineage>
        <taxon>Eukaryota</taxon>
        <taxon>Fungi</taxon>
        <taxon>Dikarya</taxon>
        <taxon>Basidiomycota</taxon>
        <taxon>Agaricomycotina</taxon>
        <taxon>Agaricomycetes</taxon>
        <taxon>Polyporales</taxon>
        <taxon>Polyporaceae</taxon>
        <taxon>Trametes</taxon>
    </lineage>
</organism>
<dbReference type="STRING" id="1353009.A0A1Y2ICG6"/>
<dbReference type="InterPro" id="IPR036047">
    <property type="entry name" value="F-box-like_dom_sf"/>
</dbReference>
<dbReference type="SUPFAM" id="SSF52047">
    <property type="entry name" value="RNI-like"/>
    <property type="match status" value="1"/>
</dbReference>
<evidence type="ECO:0000313" key="2">
    <source>
        <dbReference type="EMBL" id="OSC98122.1"/>
    </source>
</evidence>
<evidence type="ECO:0000313" key="3">
    <source>
        <dbReference type="Proteomes" id="UP000193067"/>
    </source>
</evidence>
<gene>
    <name evidence="2" type="ORF">PYCCODRAFT_1397681</name>
</gene>
<feature type="domain" description="F-box" evidence="1">
    <location>
        <begin position="57"/>
        <end position="119"/>
    </location>
</feature>
<dbReference type="Pfam" id="PF12937">
    <property type="entry name" value="F-box-like"/>
    <property type="match status" value="1"/>
</dbReference>
<protein>
    <recommendedName>
        <fullName evidence="1">F-box domain-containing protein</fullName>
    </recommendedName>
</protein>
<dbReference type="InterPro" id="IPR032675">
    <property type="entry name" value="LRR_dom_sf"/>
</dbReference>
<dbReference type="OrthoDB" id="2746321at2759"/>
<keyword evidence="3" id="KW-1185">Reference proteome</keyword>
<dbReference type="SUPFAM" id="SSF81383">
    <property type="entry name" value="F-box domain"/>
    <property type="match status" value="1"/>
</dbReference>
<name>A0A1Y2ICG6_TRAC3</name>
<accession>A0A1Y2ICG6</accession>
<dbReference type="Gene3D" id="1.20.1280.50">
    <property type="match status" value="1"/>
</dbReference>
<dbReference type="EMBL" id="KZ084142">
    <property type="protein sequence ID" value="OSC98122.1"/>
    <property type="molecule type" value="Genomic_DNA"/>
</dbReference>
<dbReference type="AlphaFoldDB" id="A0A1Y2ICG6"/>
<reference evidence="2 3" key="1">
    <citation type="journal article" date="2015" name="Biotechnol. Biofuels">
        <title>Enhanced degradation of softwood versus hardwood by the white-rot fungus Pycnoporus coccineus.</title>
        <authorList>
            <person name="Couturier M."/>
            <person name="Navarro D."/>
            <person name="Chevret D."/>
            <person name="Henrissat B."/>
            <person name="Piumi F."/>
            <person name="Ruiz-Duenas F.J."/>
            <person name="Martinez A.T."/>
            <person name="Grigoriev I.V."/>
            <person name="Riley R."/>
            <person name="Lipzen A."/>
            <person name="Berrin J.G."/>
            <person name="Master E.R."/>
            <person name="Rosso M.N."/>
        </authorList>
    </citation>
    <scope>NUCLEOTIDE SEQUENCE [LARGE SCALE GENOMIC DNA]</scope>
    <source>
        <strain evidence="2 3">BRFM310</strain>
    </source>
</reference>
<dbReference type="InterPro" id="IPR001810">
    <property type="entry name" value="F-box_dom"/>
</dbReference>
<evidence type="ECO:0000259" key="1">
    <source>
        <dbReference type="Pfam" id="PF12937"/>
    </source>
</evidence>
<sequence length="579" mass="65736">MNEDQNLHGPLYGLSHPGPSSEGCIPYTDPAEPAMQLCTFQPTAAACRAPWNACQTISKLPAETLIEIFLYLGKPSSQLEGVEAIVSCNGAEWFRMMLVCRRWRAVVKSNPCFWRNIVINDCIDWWHLAIARSGTATLRLSFESERSPPEPFIHEILACRSRIEHSDVSGSLPDSQWILPLVEGSLPSLTSFDWNVFVHPEEPYVLTPENYPKLTRLRLADTCLPWTVSFLSRLRSLQLHYCTLEPATISLKDFLEALRSATQLEELELSDFMSGVCSYDSLQSTPASADPIRFPLLQDLHIQDTTPWLRAFLAHVELPTRGCIAVTAIVTVEEVEDQLDLGAYASIFPRDLDRTPFFRTATSARLLAEEHGPLCWVIYCEAPGPLQFTFDFGSRLAEHNEQQYWWNPEVQGLSYFTRLLREAPLTKLELAIRLHYIESPVLRTLVETFPGIQELRIGQKEEHPKMSFPGDIFEAFSGRSYPRADDSEEYRHGLSWPNLKTIHVDGIHWKDGSFVPSMFQCLFERAKRGAPRLEVFSLTVFRTPHEDWTAADTLIETTVARFADTYTLSVRPLTLPSLS</sequence>
<dbReference type="Gene3D" id="3.80.10.10">
    <property type="entry name" value="Ribonuclease Inhibitor"/>
    <property type="match status" value="1"/>
</dbReference>
<proteinExistence type="predicted"/>
<dbReference type="PANTHER" id="PTHR38926">
    <property type="entry name" value="F-BOX DOMAIN CONTAINING PROTEIN, EXPRESSED"/>
    <property type="match status" value="1"/>
</dbReference>
<dbReference type="Proteomes" id="UP000193067">
    <property type="component" value="Unassembled WGS sequence"/>
</dbReference>